<organism evidence="1 2">
    <name type="scientific">Amycolatopsis minnesotensis</name>
    <dbReference type="NCBI Taxonomy" id="337894"/>
    <lineage>
        <taxon>Bacteria</taxon>
        <taxon>Bacillati</taxon>
        <taxon>Actinomycetota</taxon>
        <taxon>Actinomycetes</taxon>
        <taxon>Pseudonocardiales</taxon>
        <taxon>Pseudonocardiaceae</taxon>
        <taxon>Amycolatopsis</taxon>
    </lineage>
</organism>
<evidence type="ECO:0000313" key="1">
    <source>
        <dbReference type="EMBL" id="GAA1941300.1"/>
    </source>
</evidence>
<dbReference type="Proteomes" id="UP001501116">
    <property type="component" value="Unassembled WGS sequence"/>
</dbReference>
<proteinExistence type="predicted"/>
<sequence length="69" mass="7763">MAPVSLPEVSFDRHPDSYRHWRLRLDGPIARLDLDVDPGGGIRLGYELKLSCTTPRSACGSRIPKCARW</sequence>
<dbReference type="EMBL" id="BAAANN010000002">
    <property type="protein sequence ID" value="GAA1941300.1"/>
    <property type="molecule type" value="Genomic_DNA"/>
</dbReference>
<accession>A0ABN2Q1M1</accession>
<comment type="caution">
    <text evidence="1">The sequence shown here is derived from an EMBL/GenBank/DDBJ whole genome shotgun (WGS) entry which is preliminary data.</text>
</comment>
<dbReference type="Gene3D" id="3.90.226.10">
    <property type="entry name" value="2-enoyl-CoA Hydratase, Chain A, domain 1"/>
    <property type="match status" value="1"/>
</dbReference>
<reference evidence="1 2" key="1">
    <citation type="journal article" date="2019" name="Int. J. Syst. Evol. Microbiol.">
        <title>The Global Catalogue of Microorganisms (GCM) 10K type strain sequencing project: providing services to taxonomists for standard genome sequencing and annotation.</title>
        <authorList>
            <consortium name="The Broad Institute Genomics Platform"/>
            <consortium name="The Broad Institute Genome Sequencing Center for Infectious Disease"/>
            <person name="Wu L."/>
            <person name="Ma J."/>
        </authorList>
    </citation>
    <scope>NUCLEOTIDE SEQUENCE [LARGE SCALE GENOMIC DNA]</scope>
    <source>
        <strain evidence="1 2">JCM 14545</strain>
    </source>
</reference>
<protein>
    <submittedName>
        <fullName evidence="1">Uncharacterized protein</fullName>
    </submittedName>
</protein>
<name>A0ABN2Q1M1_9PSEU</name>
<gene>
    <name evidence="1" type="ORF">GCM10009754_05790</name>
</gene>
<evidence type="ECO:0000313" key="2">
    <source>
        <dbReference type="Proteomes" id="UP001501116"/>
    </source>
</evidence>
<keyword evidence="2" id="KW-1185">Reference proteome</keyword>